<dbReference type="PANTHER" id="PTHR11787:SF4">
    <property type="entry name" value="CHM, RAB ESCORT PROTEIN 1"/>
    <property type="match status" value="1"/>
</dbReference>
<name>A0A507ET87_9FUNG</name>
<evidence type="ECO:0000313" key="3">
    <source>
        <dbReference type="EMBL" id="TPX66530.1"/>
    </source>
</evidence>
<evidence type="ECO:0000256" key="1">
    <source>
        <dbReference type="ARBA" id="ARBA00005593"/>
    </source>
</evidence>
<dbReference type="GO" id="GO:0005829">
    <property type="term" value="C:cytosol"/>
    <property type="evidence" value="ECO:0007669"/>
    <property type="project" value="TreeGrafter"/>
</dbReference>
<feature type="transmembrane region" description="Helical" evidence="2">
    <location>
        <begin position="271"/>
        <end position="290"/>
    </location>
</feature>
<dbReference type="GO" id="GO:0005634">
    <property type="term" value="C:nucleus"/>
    <property type="evidence" value="ECO:0007669"/>
    <property type="project" value="TreeGrafter"/>
</dbReference>
<proteinExistence type="inferred from homology"/>
<dbReference type="EMBL" id="QEAP01000437">
    <property type="protein sequence ID" value="TPX66530.1"/>
    <property type="molecule type" value="Genomic_DNA"/>
</dbReference>
<dbReference type="OrthoDB" id="9446342at2759"/>
<organism evidence="3 4">
    <name type="scientific">Chytriomyces confervae</name>
    <dbReference type="NCBI Taxonomy" id="246404"/>
    <lineage>
        <taxon>Eukaryota</taxon>
        <taxon>Fungi</taxon>
        <taxon>Fungi incertae sedis</taxon>
        <taxon>Chytridiomycota</taxon>
        <taxon>Chytridiomycota incertae sedis</taxon>
        <taxon>Chytridiomycetes</taxon>
        <taxon>Chytridiales</taxon>
        <taxon>Chytriomycetaceae</taxon>
        <taxon>Chytriomyces</taxon>
    </lineage>
</organism>
<dbReference type="InterPro" id="IPR036188">
    <property type="entry name" value="FAD/NAD-bd_sf"/>
</dbReference>
<dbReference type="Gene3D" id="3.50.50.60">
    <property type="entry name" value="FAD/NAD(P)-binding domain"/>
    <property type="match status" value="1"/>
</dbReference>
<dbReference type="InterPro" id="IPR018203">
    <property type="entry name" value="GDP_dissociation_inhibitor"/>
</dbReference>
<dbReference type="Pfam" id="PF00996">
    <property type="entry name" value="GDI"/>
    <property type="match status" value="1"/>
</dbReference>
<dbReference type="Proteomes" id="UP000320333">
    <property type="component" value="Unassembled WGS sequence"/>
</dbReference>
<dbReference type="Gene3D" id="3.30.519.10">
    <property type="entry name" value="Guanine Nucleotide Dissociation Inhibitor, domain 2"/>
    <property type="match status" value="1"/>
</dbReference>
<dbReference type="GO" id="GO:0007264">
    <property type="term" value="P:small GTPase-mediated signal transduction"/>
    <property type="evidence" value="ECO:0007669"/>
    <property type="project" value="InterPro"/>
</dbReference>
<gene>
    <name evidence="3" type="ORF">CcCBS67573_g07798</name>
</gene>
<comment type="caution">
    <text evidence="3">The sequence shown here is derived from an EMBL/GenBank/DDBJ whole genome shotgun (WGS) entry which is preliminary data.</text>
</comment>
<keyword evidence="2" id="KW-0812">Transmembrane</keyword>
<dbReference type="PANTHER" id="PTHR11787">
    <property type="entry name" value="RAB GDP-DISSOCIATION INHIBITOR"/>
    <property type="match status" value="1"/>
</dbReference>
<evidence type="ECO:0000256" key="2">
    <source>
        <dbReference type="SAM" id="Phobius"/>
    </source>
</evidence>
<sequence length="297" mass="32342">MPLDFDVVIFGTGVTEAILAGALAKAGKRVCHLDSRDMYGGPGAALALDAFLQNVNGAVTYSTPLDDDAIEPNAAFPSTISSSLLKQSRKYAIEMAPKLIYSNGSLVQTMIDSNVSNYLEFRAVESVNMLWAGAFDTVPCSKEDIFKNESIPLLEKRRLMKLLSKVTEPDESSNVAGAAIDPHASLPLLEFLVSQGLSERSRAILLYGVGQFLGANEAETVSKSDGFSTIKRFLESIGRFGATPFLSGVYGTASEISQAFCSAGTADFENGGWQAASLIFFFFFFFFFFFKKKRFFF</sequence>
<keyword evidence="2" id="KW-0472">Membrane</keyword>
<keyword evidence="4" id="KW-1185">Reference proteome</keyword>
<dbReference type="GO" id="GO:0005092">
    <property type="term" value="F:GDP-dissociation inhibitor activity"/>
    <property type="evidence" value="ECO:0007669"/>
    <property type="project" value="InterPro"/>
</dbReference>
<dbReference type="PRINTS" id="PR00891">
    <property type="entry name" value="RABGDIREP"/>
</dbReference>
<dbReference type="STRING" id="246404.A0A507ET87"/>
<keyword evidence="2" id="KW-1133">Transmembrane helix</keyword>
<dbReference type="Gene3D" id="1.10.405.10">
    <property type="entry name" value="Guanine Nucleotide Dissociation Inhibitor, domain 1"/>
    <property type="match status" value="1"/>
</dbReference>
<accession>A0A507ET87</accession>
<dbReference type="GO" id="GO:0016192">
    <property type="term" value="P:vesicle-mediated transport"/>
    <property type="evidence" value="ECO:0007669"/>
    <property type="project" value="TreeGrafter"/>
</dbReference>
<comment type="similarity">
    <text evidence="1">Belongs to the Rab GDI family.</text>
</comment>
<protein>
    <recommendedName>
        <fullName evidence="5">Rab proteins geranylgeranyltransferase component A</fullName>
    </recommendedName>
</protein>
<dbReference type="AlphaFoldDB" id="A0A507ET87"/>
<dbReference type="SUPFAM" id="SSF51905">
    <property type="entry name" value="FAD/NAD(P)-binding domain"/>
    <property type="match status" value="1"/>
</dbReference>
<evidence type="ECO:0008006" key="5">
    <source>
        <dbReference type="Google" id="ProtNLM"/>
    </source>
</evidence>
<reference evidence="3 4" key="1">
    <citation type="journal article" date="2019" name="Sci. Rep.">
        <title>Comparative genomics of chytrid fungi reveal insights into the obligate biotrophic and pathogenic lifestyle of Synchytrium endobioticum.</title>
        <authorList>
            <person name="van de Vossenberg B.T.L.H."/>
            <person name="Warris S."/>
            <person name="Nguyen H.D.T."/>
            <person name="van Gent-Pelzer M.P.E."/>
            <person name="Joly D.L."/>
            <person name="van de Geest H.C."/>
            <person name="Bonants P.J.M."/>
            <person name="Smith D.S."/>
            <person name="Levesque C.A."/>
            <person name="van der Lee T.A.J."/>
        </authorList>
    </citation>
    <scope>NUCLEOTIDE SEQUENCE [LARGE SCALE GENOMIC DNA]</scope>
    <source>
        <strain evidence="3 4">CBS 675.73</strain>
    </source>
</reference>
<dbReference type="GO" id="GO:0005968">
    <property type="term" value="C:Rab-protein geranylgeranyltransferase complex"/>
    <property type="evidence" value="ECO:0007669"/>
    <property type="project" value="TreeGrafter"/>
</dbReference>
<evidence type="ECO:0000313" key="4">
    <source>
        <dbReference type="Proteomes" id="UP000320333"/>
    </source>
</evidence>